<evidence type="ECO:0000313" key="4">
    <source>
        <dbReference type="EMBL" id="CAI0385697.1"/>
    </source>
</evidence>
<dbReference type="PANTHER" id="PTHR46224:SF67">
    <property type="entry name" value="HSP70-HSP90 ORGANIZING PROTEIN 3-LIKE"/>
    <property type="match status" value="1"/>
</dbReference>
<evidence type="ECO:0000256" key="3">
    <source>
        <dbReference type="SAM" id="MobiDB-lite"/>
    </source>
</evidence>
<keyword evidence="5" id="KW-1185">Reference proteome</keyword>
<feature type="repeat" description="ANK" evidence="1">
    <location>
        <begin position="586"/>
        <end position="618"/>
    </location>
</feature>
<dbReference type="PROSITE" id="PS50088">
    <property type="entry name" value="ANK_REPEAT"/>
    <property type="match status" value="7"/>
</dbReference>
<comment type="caution">
    <text evidence="4">The sequence shown here is derived from an EMBL/GenBank/DDBJ whole genome shotgun (WGS) entry which is preliminary data.</text>
</comment>
<proteinExistence type="predicted"/>
<keyword evidence="1" id="KW-0040">ANK repeat</keyword>
<dbReference type="Pfam" id="PF00023">
    <property type="entry name" value="Ank"/>
    <property type="match status" value="3"/>
</dbReference>
<dbReference type="SMART" id="SM00248">
    <property type="entry name" value="ANK"/>
    <property type="match status" value="13"/>
</dbReference>
<feature type="repeat" description="ANK" evidence="1">
    <location>
        <begin position="620"/>
        <end position="652"/>
    </location>
</feature>
<feature type="repeat" description="TPR" evidence="2">
    <location>
        <begin position="386"/>
        <end position="419"/>
    </location>
</feature>
<dbReference type="InterPro" id="IPR011990">
    <property type="entry name" value="TPR-like_helical_dom_sf"/>
</dbReference>
<dbReference type="SUPFAM" id="SSF48403">
    <property type="entry name" value="Ankyrin repeat"/>
    <property type="match status" value="2"/>
</dbReference>
<dbReference type="SUPFAM" id="SSF48452">
    <property type="entry name" value="TPR-like"/>
    <property type="match status" value="1"/>
</dbReference>
<feature type="region of interest" description="Disordered" evidence="3">
    <location>
        <begin position="1"/>
        <end position="20"/>
    </location>
</feature>
<feature type="repeat" description="ANK" evidence="1">
    <location>
        <begin position="225"/>
        <end position="257"/>
    </location>
</feature>
<dbReference type="InterPro" id="IPR036770">
    <property type="entry name" value="Ankyrin_rpt-contain_sf"/>
</dbReference>
<dbReference type="InterPro" id="IPR002110">
    <property type="entry name" value="Ankyrin_rpt"/>
</dbReference>
<keyword evidence="2" id="KW-0802">TPR repeat</keyword>
<dbReference type="AlphaFoldDB" id="A0AAV0HKF7"/>
<feature type="repeat" description="ANK" evidence="1">
    <location>
        <begin position="719"/>
        <end position="751"/>
    </location>
</feature>
<dbReference type="Pfam" id="PF12796">
    <property type="entry name" value="Ank_2"/>
    <property type="match status" value="4"/>
</dbReference>
<evidence type="ECO:0000256" key="1">
    <source>
        <dbReference type="PROSITE-ProRule" id="PRU00023"/>
    </source>
</evidence>
<feature type="repeat" description="ANK" evidence="1">
    <location>
        <begin position="189"/>
        <end position="221"/>
    </location>
</feature>
<evidence type="ECO:0000313" key="5">
    <source>
        <dbReference type="Proteomes" id="UP001154282"/>
    </source>
</evidence>
<dbReference type="InterPro" id="IPR019734">
    <property type="entry name" value="TPR_rpt"/>
</dbReference>
<feature type="repeat" description="ANK" evidence="1">
    <location>
        <begin position="91"/>
        <end position="123"/>
    </location>
</feature>
<dbReference type="PRINTS" id="PR01415">
    <property type="entry name" value="ANKYRIN"/>
</dbReference>
<dbReference type="InterPro" id="IPR051616">
    <property type="entry name" value="Cul2-RING_E3_ligase_SR"/>
</dbReference>
<feature type="repeat" description="TPR" evidence="2">
    <location>
        <begin position="880"/>
        <end position="913"/>
    </location>
</feature>
<sequence>MLSYSRSFQPFRPQPENFSDDPGADEFLNAAFSGDLPLIRRLARALEKPVESVRDDNGRTAFHYAAVGGKTHVCRFFLDKLKVAVDIRDGSGETPLHHAILGDNYSTVVYLLDNNADPNAAAADHGDFRPLHYAASRGFKKLALLLLSKGAHVDAKSFMGAPLHFAAQDKAMVSTLLNHKANPNMVVFDAFSPLMMAISLQSFDCVKLLLKGGADPNLTPSLTKLGMTPLGSAVMEGTTEIIKLLLQAGADPNKTDVYGLIPIEIAAILKNCSEAAEVLFPLTSPNPKVRNWSFDGIKEYVNSVGHIIERDMINQERFLMFKSKGKDAVNRKDYAEAMVWYSMANDMAPTDAAVLSNRSLCWARLKVGEEALNDARECLKLSPNWSKAYYRAGIAWNLLKDFQKAADMFAAGLQLDPENKELCGAFSFCVHDPVSLTAKLVRVSAQVPFYLYFGVPASQTNGSASLSLHFPHLHNPSTDRNRAMAFRSSPISPDGDIFPSRGFKLLRPLISNFSGDPGAAHFLSAAYSGDLQLVRGLASALGEPVESVKDDQGRTAFHYAAVGGKTLLCKYFLDELRLPVDIRDAFGETPLHQAILGHHNCTAEYLLDNNADPNAATDDQGFTPLHYAAGIGSKRSVLLLMSKGAEVNAKSSFGTPLHFGAGNEGIVKTLLHYNADPNIAVFQAYSPLVSSIIGRCSECVKLLLKAGADPNLIPSLSLLRMSPLDAAVMQGNTEIIKQLLRAGADPNATNAFGMKPIEIAAFKNRPKAAEVLFPVSSPNPDVLNWTYDGIKQYVDSDEQASKRDIICLERYLLFKSRGKEAVTRNDYSDAVFWYTQASEAFPPDAAAMLSNRSLCWARLKEGEEALSDAHACMMLRPDWPKAYYREGIAWNLLKEFRKAAKSFAFGLRLDSSNRDLQDALREALASAAAAAAAAAGNGYRVF</sequence>
<dbReference type="PROSITE" id="PS50005">
    <property type="entry name" value="TPR"/>
    <property type="match status" value="2"/>
</dbReference>
<dbReference type="PANTHER" id="PTHR46224">
    <property type="entry name" value="ANKYRIN REPEAT FAMILY PROTEIN"/>
    <property type="match status" value="1"/>
</dbReference>
<dbReference type="PROSITE" id="PS50297">
    <property type="entry name" value="ANK_REP_REGION"/>
    <property type="match status" value="7"/>
</dbReference>
<reference evidence="4" key="1">
    <citation type="submission" date="2022-08" db="EMBL/GenBank/DDBJ databases">
        <authorList>
            <person name="Gutierrez-Valencia J."/>
        </authorList>
    </citation>
    <scope>NUCLEOTIDE SEQUENCE</scope>
</reference>
<gene>
    <name evidence="4" type="ORF">LITE_LOCUS4880</name>
</gene>
<dbReference type="Gene3D" id="1.25.40.10">
    <property type="entry name" value="Tetratricopeptide repeat domain"/>
    <property type="match status" value="2"/>
</dbReference>
<dbReference type="SMART" id="SM00028">
    <property type="entry name" value="TPR"/>
    <property type="match status" value="6"/>
</dbReference>
<accession>A0AAV0HKF7</accession>
<dbReference type="EMBL" id="CAMGYJ010000002">
    <property type="protein sequence ID" value="CAI0385697.1"/>
    <property type="molecule type" value="Genomic_DNA"/>
</dbReference>
<dbReference type="Proteomes" id="UP001154282">
    <property type="component" value="Unassembled WGS sequence"/>
</dbReference>
<protein>
    <submittedName>
        <fullName evidence="4">Uncharacterized protein</fullName>
    </submittedName>
</protein>
<name>A0AAV0HKF7_9ROSI</name>
<organism evidence="4 5">
    <name type="scientific">Linum tenue</name>
    <dbReference type="NCBI Taxonomy" id="586396"/>
    <lineage>
        <taxon>Eukaryota</taxon>
        <taxon>Viridiplantae</taxon>
        <taxon>Streptophyta</taxon>
        <taxon>Embryophyta</taxon>
        <taxon>Tracheophyta</taxon>
        <taxon>Spermatophyta</taxon>
        <taxon>Magnoliopsida</taxon>
        <taxon>eudicotyledons</taxon>
        <taxon>Gunneridae</taxon>
        <taxon>Pentapetalae</taxon>
        <taxon>rosids</taxon>
        <taxon>fabids</taxon>
        <taxon>Malpighiales</taxon>
        <taxon>Linaceae</taxon>
        <taxon>Linum</taxon>
    </lineage>
</organism>
<dbReference type="Gene3D" id="1.25.40.20">
    <property type="entry name" value="Ankyrin repeat-containing domain"/>
    <property type="match status" value="4"/>
</dbReference>
<evidence type="ECO:0000256" key="2">
    <source>
        <dbReference type="PROSITE-ProRule" id="PRU00339"/>
    </source>
</evidence>
<feature type="repeat" description="ANK" evidence="1">
    <location>
        <begin position="126"/>
        <end position="158"/>
    </location>
</feature>